<dbReference type="Proteomes" id="UP001153678">
    <property type="component" value="Unassembled WGS sequence"/>
</dbReference>
<gene>
    <name evidence="2" type="ORF">FWILDA_LOCUS16814</name>
</gene>
<comment type="caution">
    <text evidence="2">The sequence shown here is derived from an EMBL/GenBank/DDBJ whole genome shotgun (WGS) entry which is preliminary data.</text>
</comment>
<accession>A0A9W4T7A9</accession>
<feature type="region of interest" description="Disordered" evidence="1">
    <location>
        <begin position="94"/>
        <end position="121"/>
    </location>
</feature>
<evidence type="ECO:0000256" key="1">
    <source>
        <dbReference type="SAM" id="MobiDB-lite"/>
    </source>
</evidence>
<sequence length="121" mass="14226">IQIPGNSHFITSTLLSFTLEIRQKLKEILSNKLHKRLAFDLSEDDEDYENIRKIRQRSYLSDDDDELLFSDFEIVLISLTNVFREISDECSYSDPDELKNKMTESSTSTKEVENKRLMTKK</sequence>
<name>A0A9W4T7A9_9GLOM</name>
<organism evidence="2 3">
    <name type="scientific">Funneliformis geosporum</name>
    <dbReference type="NCBI Taxonomy" id="1117311"/>
    <lineage>
        <taxon>Eukaryota</taxon>
        <taxon>Fungi</taxon>
        <taxon>Fungi incertae sedis</taxon>
        <taxon>Mucoromycota</taxon>
        <taxon>Glomeromycotina</taxon>
        <taxon>Glomeromycetes</taxon>
        <taxon>Glomerales</taxon>
        <taxon>Glomeraceae</taxon>
        <taxon>Funneliformis</taxon>
    </lineage>
</organism>
<reference evidence="2" key="1">
    <citation type="submission" date="2022-08" db="EMBL/GenBank/DDBJ databases">
        <authorList>
            <person name="Kallberg Y."/>
            <person name="Tangrot J."/>
            <person name="Rosling A."/>
        </authorList>
    </citation>
    <scope>NUCLEOTIDE SEQUENCE</scope>
    <source>
        <strain evidence="2">Wild A</strain>
    </source>
</reference>
<evidence type="ECO:0000313" key="3">
    <source>
        <dbReference type="Proteomes" id="UP001153678"/>
    </source>
</evidence>
<dbReference type="EMBL" id="CAMKVN010011638">
    <property type="protein sequence ID" value="CAI2194913.1"/>
    <property type="molecule type" value="Genomic_DNA"/>
</dbReference>
<feature type="non-terminal residue" evidence="2">
    <location>
        <position position="121"/>
    </location>
</feature>
<keyword evidence="3" id="KW-1185">Reference proteome</keyword>
<evidence type="ECO:0000313" key="2">
    <source>
        <dbReference type="EMBL" id="CAI2194913.1"/>
    </source>
</evidence>
<proteinExistence type="predicted"/>
<dbReference type="AlphaFoldDB" id="A0A9W4T7A9"/>
<feature type="compositionally biased region" description="Basic and acidic residues" evidence="1">
    <location>
        <begin position="110"/>
        <end position="121"/>
    </location>
</feature>
<protein>
    <submittedName>
        <fullName evidence="2">7184_t:CDS:1</fullName>
    </submittedName>
</protein>